<feature type="compositionally biased region" description="Basic and acidic residues" evidence="1">
    <location>
        <begin position="186"/>
        <end position="206"/>
    </location>
</feature>
<dbReference type="Proteomes" id="UP000831068">
    <property type="component" value="Chromosome"/>
</dbReference>
<accession>A0ABY4BGA6</accession>
<feature type="region of interest" description="Disordered" evidence="1">
    <location>
        <begin position="186"/>
        <end position="230"/>
    </location>
</feature>
<protein>
    <recommendedName>
        <fullName evidence="4">Tetratricopeptide repeat-containing protein</fullName>
    </recommendedName>
</protein>
<dbReference type="RefSeq" id="WP_243576428.1">
    <property type="nucleotide sequence ID" value="NZ_CP094529.1"/>
</dbReference>
<feature type="region of interest" description="Disordered" evidence="1">
    <location>
        <begin position="347"/>
        <end position="495"/>
    </location>
</feature>
<evidence type="ECO:0000256" key="1">
    <source>
        <dbReference type="SAM" id="MobiDB-lite"/>
    </source>
</evidence>
<keyword evidence="3" id="KW-1185">Reference proteome</keyword>
<proteinExistence type="predicted"/>
<feature type="region of interest" description="Disordered" evidence="1">
    <location>
        <begin position="313"/>
        <end position="335"/>
    </location>
</feature>
<feature type="compositionally biased region" description="Basic and acidic residues" evidence="1">
    <location>
        <begin position="322"/>
        <end position="335"/>
    </location>
</feature>
<evidence type="ECO:0000313" key="2">
    <source>
        <dbReference type="EMBL" id="UOE38100.1"/>
    </source>
</evidence>
<feature type="compositionally biased region" description="Acidic residues" evidence="1">
    <location>
        <begin position="210"/>
        <end position="220"/>
    </location>
</feature>
<feature type="compositionally biased region" description="Basic and acidic residues" evidence="1">
    <location>
        <begin position="347"/>
        <end position="365"/>
    </location>
</feature>
<sequence length="653" mass="74944">MNNRVLELLKNPKIIQPEDLNLLKEEINSFPYIQNIRALHLYGVHLFDKENYQKDLSTTAAYTTDKKILYQLINGKPQPKQEIQTKEIPVEDIKETENILPQEEKPAKHDYEAISESLIIPKAEIKTVIVNGERNRILYEGEENFLNEENSEKIDLESTIESGVIVTQKAESSPISSSTEEIIVNKKEEEFPEENETKNKDSEKFNENSTTEDLDIETVIDESTINSEKVSEEIDNEAEISFIETEPFEPQKENVEEDVEEIHVEKEEAQEPLNAETIVEENKIESPKIEEEIQDDSQLSFHGTESFFPNVKIETAQPNQEVKTEEKKSSANKYEDEMRRLIEEVEKKMKSQKKAEPETDKEESILHSGNEISFSETQDFVVDFSPKEEKEDVIEEPSTEEISSDSNEIDEEPIANTAWKPMSLESSLPDSLIDKKESQEKTVEKIIPEAKTSEITPNKSIVEEQPQISNEAKEETAEEEKTLEEKETESEVPVMNVSFFGSEISSLPINNKKNAEESVAPKEEPLKEESVKKTESVDSNVPGFINTWQSWLKIDRTEEILKEKTATKNKAIESFIENNPKISQLKDEVSFTVKEKTDDISHLMTETLANLYIEQKLYTKAINAFQALIQKHPARKDYFEGKIQEIKDSRGKN</sequence>
<reference evidence="2 3" key="1">
    <citation type="submission" date="2022-03" db="EMBL/GenBank/DDBJ databases">
        <title>Chryseobacterium sp. isolated from the Andong Sikhe.</title>
        <authorList>
            <person name="Won M."/>
            <person name="Kim S.-J."/>
            <person name="Kwon S.-W."/>
        </authorList>
    </citation>
    <scope>NUCLEOTIDE SEQUENCE [LARGE SCALE GENOMIC DNA]</scope>
    <source>
        <strain evidence="2 3">ADR-1</strain>
    </source>
</reference>
<evidence type="ECO:0000313" key="3">
    <source>
        <dbReference type="Proteomes" id="UP000831068"/>
    </source>
</evidence>
<dbReference type="EMBL" id="CP094529">
    <property type="protein sequence ID" value="UOE38100.1"/>
    <property type="molecule type" value="Genomic_DNA"/>
</dbReference>
<feature type="region of interest" description="Disordered" evidence="1">
    <location>
        <begin position="514"/>
        <end position="534"/>
    </location>
</feature>
<organism evidence="2 3">
    <name type="scientific">Chryseobacterium oryzae</name>
    <dbReference type="NCBI Taxonomy" id="2929799"/>
    <lineage>
        <taxon>Bacteria</taxon>
        <taxon>Pseudomonadati</taxon>
        <taxon>Bacteroidota</taxon>
        <taxon>Flavobacteriia</taxon>
        <taxon>Flavobacteriales</taxon>
        <taxon>Weeksellaceae</taxon>
        <taxon>Chryseobacterium group</taxon>
        <taxon>Chryseobacterium</taxon>
    </lineage>
</organism>
<feature type="region of interest" description="Disordered" evidence="1">
    <location>
        <begin position="265"/>
        <end position="287"/>
    </location>
</feature>
<gene>
    <name evidence="2" type="ORF">MTP08_13765</name>
</gene>
<evidence type="ECO:0008006" key="4">
    <source>
        <dbReference type="Google" id="ProtNLM"/>
    </source>
</evidence>
<feature type="compositionally biased region" description="Acidic residues" evidence="1">
    <location>
        <begin position="391"/>
        <end position="413"/>
    </location>
</feature>
<feature type="compositionally biased region" description="Basic and acidic residues" evidence="1">
    <location>
        <begin position="432"/>
        <end position="452"/>
    </location>
</feature>
<name>A0ABY4BGA6_9FLAO</name>
<feature type="compositionally biased region" description="Basic and acidic residues" evidence="1">
    <location>
        <begin position="471"/>
        <end position="485"/>
    </location>
</feature>